<proteinExistence type="inferred from homology"/>
<dbReference type="InterPro" id="IPR015422">
    <property type="entry name" value="PyrdxlP-dep_Trfase_small"/>
</dbReference>
<dbReference type="RefSeq" id="WP_088518580.1">
    <property type="nucleotide sequence ID" value="NZ_FYDG01000001.1"/>
</dbReference>
<dbReference type="EMBL" id="FYDG01000001">
    <property type="protein sequence ID" value="SNB51217.1"/>
    <property type="molecule type" value="Genomic_DNA"/>
</dbReference>
<evidence type="ECO:0000313" key="7">
    <source>
        <dbReference type="EMBL" id="SNB51217.1"/>
    </source>
</evidence>
<dbReference type="PROSITE" id="PS00600">
    <property type="entry name" value="AA_TRANSFER_CLASS_3"/>
    <property type="match status" value="1"/>
</dbReference>
<protein>
    <submittedName>
        <fullName evidence="7">Putrescine aminotransferase</fullName>
    </submittedName>
</protein>
<accession>A0A212PWF0</accession>
<evidence type="ECO:0000256" key="6">
    <source>
        <dbReference type="RuleBase" id="RU003560"/>
    </source>
</evidence>
<dbReference type="OrthoDB" id="9801834at2"/>
<dbReference type="PANTHER" id="PTHR43094">
    <property type="entry name" value="AMINOTRANSFERASE"/>
    <property type="match status" value="1"/>
</dbReference>
<dbReference type="Proteomes" id="UP000198418">
    <property type="component" value="Unassembled WGS sequence"/>
</dbReference>
<dbReference type="GO" id="GO:0005829">
    <property type="term" value="C:cytosol"/>
    <property type="evidence" value="ECO:0007669"/>
    <property type="project" value="TreeGrafter"/>
</dbReference>
<dbReference type="FunFam" id="3.40.640.10:FF:000014">
    <property type="entry name" value="Adenosylmethionine-8-amino-7-oxononanoate aminotransferase, probable"/>
    <property type="match status" value="1"/>
</dbReference>
<evidence type="ECO:0000256" key="3">
    <source>
        <dbReference type="ARBA" id="ARBA00022576"/>
    </source>
</evidence>
<dbReference type="Gene3D" id="3.90.1150.10">
    <property type="entry name" value="Aspartate Aminotransferase, domain 1"/>
    <property type="match status" value="1"/>
</dbReference>
<dbReference type="CDD" id="cd00610">
    <property type="entry name" value="OAT_like"/>
    <property type="match status" value="1"/>
</dbReference>
<dbReference type="PIRSF" id="PIRSF000521">
    <property type="entry name" value="Transaminase_4ab_Lys_Orn"/>
    <property type="match status" value="1"/>
</dbReference>
<dbReference type="Gene3D" id="3.40.640.10">
    <property type="entry name" value="Type I PLP-dependent aspartate aminotransferase-like (Major domain)"/>
    <property type="match status" value="1"/>
</dbReference>
<name>A0A212PWF0_RHOAC</name>
<keyword evidence="8" id="KW-1185">Reference proteome</keyword>
<evidence type="ECO:0000256" key="5">
    <source>
        <dbReference type="ARBA" id="ARBA00022898"/>
    </source>
</evidence>
<dbReference type="GO" id="GO:0030170">
    <property type="term" value="F:pyridoxal phosphate binding"/>
    <property type="evidence" value="ECO:0007669"/>
    <property type="project" value="InterPro"/>
</dbReference>
<organism evidence="7 8">
    <name type="scientific">Rhodoblastus acidophilus</name>
    <name type="common">Rhodopseudomonas acidophila</name>
    <dbReference type="NCBI Taxonomy" id="1074"/>
    <lineage>
        <taxon>Bacteria</taxon>
        <taxon>Pseudomonadati</taxon>
        <taxon>Pseudomonadota</taxon>
        <taxon>Alphaproteobacteria</taxon>
        <taxon>Hyphomicrobiales</taxon>
        <taxon>Rhodoblastaceae</taxon>
        <taxon>Rhodoblastus</taxon>
    </lineage>
</organism>
<dbReference type="InterPro" id="IPR015424">
    <property type="entry name" value="PyrdxlP-dep_Trfase"/>
</dbReference>
<dbReference type="SUPFAM" id="SSF53383">
    <property type="entry name" value="PLP-dependent transferases"/>
    <property type="match status" value="1"/>
</dbReference>
<sequence>MNHIDKGAPNSQAIWQDLDRRHHLHPFTDTKALNAKGARIITRGEGCHIVDAEGKKLLDGMAGLWCVNLGYNRKELVEAAANQLSALPYYNNFFSTANTPSVELAARIAEVTPEGLDHIFFANSGSEAIDTAMRMARFFWQAAGKPEKTWLIARDNSYHGSTIAGTSLGGQKEMRKQGGPLLGDIAHVPQPYWYGEGDGMSEDEFGLARARLIEEKILELGPDRVAAVFGEPIQGAGGVIVPPKTYWPEVERICRKYDVLLVADEVICGFGRTGSWFGCQTFGFTPDMMTMAKGMSSGYLPISAVAVGTRVADMLIENGGEFYHGFTYSGHPASAAVAVATLDIMQNEKLVERVRDDIGPYFQNGLRTLLDHPLVGRIDGVGLIAGIALVKSKAPKTFFDSAAKAGMRVRDHSIANGFMMRAVGDRMALSPPLVISHEEVDDLVRIVRQALDLTLAEIGGV</sequence>
<comment type="cofactor">
    <cofactor evidence="1">
        <name>pyridoxal 5'-phosphate</name>
        <dbReference type="ChEBI" id="CHEBI:597326"/>
    </cofactor>
</comment>
<keyword evidence="5 6" id="KW-0663">Pyridoxal phosphate</keyword>
<evidence type="ECO:0000256" key="2">
    <source>
        <dbReference type="ARBA" id="ARBA00008954"/>
    </source>
</evidence>
<dbReference type="InterPro" id="IPR049704">
    <property type="entry name" value="Aminotrans_3_PPA_site"/>
</dbReference>
<evidence type="ECO:0000313" key="8">
    <source>
        <dbReference type="Proteomes" id="UP000198418"/>
    </source>
</evidence>
<dbReference type="InterPro" id="IPR015421">
    <property type="entry name" value="PyrdxlP-dep_Trfase_major"/>
</dbReference>
<reference evidence="8" key="1">
    <citation type="submission" date="2017-06" db="EMBL/GenBank/DDBJ databases">
        <authorList>
            <person name="Varghese N."/>
            <person name="Submissions S."/>
        </authorList>
    </citation>
    <scope>NUCLEOTIDE SEQUENCE [LARGE SCALE GENOMIC DNA]</scope>
    <source>
        <strain evidence="8">DSM 137</strain>
    </source>
</reference>
<dbReference type="GO" id="GO:0008483">
    <property type="term" value="F:transaminase activity"/>
    <property type="evidence" value="ECO:0007669"/>
    <property type="project" value="UniProtKB-KW"/>
</dbReference>
<dbReference type="InterPro" id="IPR005814">
    <property type="entry name" value="Aminotrans_3"/>
</dbReference>
<dbReference type="PANTHER" id="PTHR43094:SF1">
    <property type="entry name" value="AMINOTRANSFERASE CLASS-III"/>
    <property type="match status" value="1"/>
</dbReference>
<keyword evidence="4 7" id="KW-0808">Transferase</keyword>
<comment type="similarity">
    <text evidence="2 6">Belongs to the class-III pyridoxal-phosphate-dependent aminotransferase family.</text>
</comment>
<dbReference type="AlphaFoldDB" id="A0A212PWF0"/>
<evidence type="ECO:0000256" key="4">
    <source>
        <dbReference type="ARBA" id="ARBA00022679"/>
    </source>
</evidence>
<keyword evidence="3 7" id="KW-0032">Aminotransferase</keyword>
<dbReference type="NCBIfam" id="NF005682">
    <property type="entry name" value="PRK07480.1"/>
    <property type="match status" value="1"/>
</dbReference>
<gene>
    <name evidence="7" type="ORF">SAMN06265338_10161</name>
</gene>
<dbReference type="Pfam" id="PF00202">
    <property type="entry name" value="Aminotran_3"/>
    <property type="match status" value="1"/>
</dbReference>
<evidence type="ECO:0000256" key="1">
    <source>
        <dbReference type="ARBA" id="ARBA00001933"/>
    </source>
</evidence>